<name>A0ABT1IA52_9PSEU</name>
<accession>A0ABT1IA52</accession>
<dbReference type="InterPro" id="IPR007278">
    <property type="entry name" value="DUF397"/>
</dbReference>
<dbReference type="Proteomes" id="UP001205185">
    <property type="component" value="Unassembled WGS sequence"/>
</dbReference>
<dbReference type="EMBL" id="JAMTCO010000005">
    <property type="protein sequence ID" value="MCP2269517.1"/>
    <property type="molecule type" value="Genomic_DNA"/>
</dbReference>
<gene>
    <name evidence="2" type="ORF">LV75_002006</name>
</gene>
<sequence>MNWRRSSFSGAGGGNNDCVEAACPTPTTIHLRDSKNPGPTLRFTAPAFRSLLTKVG</sequence>
<dbReference type="Pfam" id="PF04149">
    <property type="entry name" value="DUF397"/>
    <property type="match status" value="1"/>
</dbReference>
<evidence type="ECO:0000313" key="2">
    <source>
        <dbReference type="EMBL" id="MCP2269517.1"/>
    </source>
</evidence>
<reference evidence="2 3" key="1">
    <citation type="submission" date="2022-06" db="EMBL/GenBank/DDBJ databases">
        <title>Genomic Encyclopedia of Archaeal and Bacterial Type Strains, Phase II (KMG-II): from individual species to whole genera.</title>
        <authorList>
            <person name="Goeker M."/>
        </authorList>
    </citation>
    <scope>NUCLEOTIDE SEQUENCE [LARGE SCALE GENOMIC DNA]</scope>
    <source>
        <strain evidence="2 3">DSM 44255</strain>
    </source>
</reference>
<comment type="caution">
    <text evidence="2">The sequence shown here is derived from an EMBL/GenBank/DDBJ whole genome shotgun (WGS) entry which is preliminary data.</text>
</comment>
<evidence type="ECO:0000313" key="3">
    <source>
        <dbReference type="Proteomes" id="UP001205185"/>
    </source>
</evidence>
<organism evidence="2 3">
    <name type="scientific">Actinokineospora diospyrosa</name>
    <dbReference type="NCBI Taxonomy" id="103728"/>
    <lineage>
        <taxon>Bacteria</taxon>
        <taxon>Bacillati</taxon>
        <taxon>Actinomycetota</taxon>
        <taxon>Actinomycetes</taxon>
        <taxon>Pseudonocardiales</taxon>
        <taxon>Pseudonocardiaceae</taxon>
        <taxon>Actinokineospora</taxon>
    </lineage>
</organism>
<keyword evidence="3" id="KW-1185">Reference proteome</keyword>
<feature type="domain" description="DUF397" evidence="1">
    <location>
        <begin position="2"/>
        <end position="55"/>
    </location>
</feature>
<proteinExistence type="predicted"/>
<dbReference type="RefSeq" id="WP_253886516.1">
    <property type="nucleotide sequence ID" value="NZ_BAAAVB010000012.1"/>
</dbReference>
<protein>
    <recommendedName>
        <fullName evidence="1">DUF397 domain-containing protein</fullName>
    </recommendedName>
</protein>
<evidence type="ECO:0000259" key="1">
    <source>
        <dbReference type="Pfam" id="PF04149"/>
    </source>
</evidence>